<dbReference type="Proteomes" id="UP000298714">
    <property type="component" value="Chromosome"/>
</dbReference>
<proteinExistence type="predicted"/>
<dbReference type="EMBL" id="CP039704">
    <property type="protein sequence ID" value="QCI78784.1"/>
    <property type="molecule type" value="Genomic_DNA"/>
</dbReference>
<sequence>MKVLFLDESGDHNLSVIDPLYPVFVLGGVIMDYDYACNEVAAALDQFKMKMFGTKDIVLHTADIARNRAGFERLKDKGFREAFYVEMNAIMAGLNYQVVACVIHKDVHLQRYGLAAVDPYMLSLDILVERFCLDVGPVTNGGVIVAETRGSTLDRGIELAWLNLKIQGTRFMQATNIERRVRGLHLRDKREYRRATTRRSGRVTHRAMCLASPENRTGTLSKASCGAVQAAELTALDWLSYPKEGPAPLRSD</sequence>
<evidence type="ECO:0000313" key="2">
    <source>
        <dbReference type="Proteomes" id="UP000298714"/>
    </source>
</evidence>
<dbReference type="AlphaFoldDB" id="A0A4D7BZ67"/>
<evidence type="ECO:0000313" key="1">
    <source>
        <dbReference type="EMBL" id="QCI78784.1"/>
    </source>
</evidence>
<protein>
    <submittedName>
        <fullName evidence="1">DUF3800 domain-containing protein</fullName>
    </submittedName>
</protein>
<name>A0A4D7BZ67_9SPHN</name>
<gene>
    <name evidence="1" type="ORF">E6W36_01510</name>
</gene>
<dbReference type="RefSeq" id="WP_222873547.1">
    <property type="nucleotide sequence ID" value="NZ_CP039704.1"/>
</dbReference>
<dbReference type="KEGG" id="hgn:E6W36_01510"/>
<accession>A0A4D7BZ67</accession>
<reference evidence="2" key="1">
    <citation type="submission" date="2019-04" db="EMBL/GenBank/DDBJ databases">
        <title>Complete genome sequence of Sphingomonas sp. W1-2-3.</title>
        <authorList>
            <person name="Im W.T."/>
        </authorList>
    </citation>
    <scope>NUCLEOTIDE SEQUENCE [LARGE SCALE GENOMIC DNA]</scope>
    <source>
        <strain evidence="2">W1-2-3</strain>
    </source>
</reference>
<dbReference type="InterPro" id="IPR024524">
    <property type="entry name" value="DUF3800"/>
</dbReference>
<dbReference type="Pfam" id="PF12686">
    <property type="entry name" value="DUF3800"/>
    <property type="match status" value="1"/>
</dbReference>
<organism evidence="1 2">
    <name type="scientific">Hankyongella ginsenosidimutans</name>
    <dbReference type="NCBI Taxonomy" id="1763828"/>
    <lineage>
        <taxon>Bacteria</taxon>
        <taxon>Pseudomonadati</taxon>
        <taxon>Pseudomonadota</taxon>
        <taxon>Alphaproteobacteria</taxon>
        <taxon>Sphingomonadales</taxon>
        <taxon>Sphingomonadaceae</taxon>
        <taxon>Hankyongella</taxon>
    </lineage>
</organism>
<keyword evidence="2" id="KW-1185">Reference proteome</keyword>